<reference evidence="1" key="1">
    <citation type="journal article" date="2015" name="Nature">
        <title>Complex archaea that bridge the gap between prokaryotes and eukaryotes.</title>
        <authorList>
            <person name="Spang A."/>
            <person name="Saw J.H."/>
            <person name="Jorgensen S.L."/>
            <person name="Zaremba-Niedzwiedzka K."/>
            <person name="Martijn J."/>
            <person name="Lind A.E."/>
            <person name="van Eijk R."/>
            <person name="Schleper C."/>
            <person name="Guy L."/>
            <person name="Ettema T.J."/>
        </authorList>
    </citation>
    <scope>NUCLEOTIDE SEQUENCE</scope>
</reference>
<comment type="caution">
    <text evidence="1">The sequence shown here is derived from an EMBL/GenBank/DDBJ whole genome shotgun (WGS) entry which is preliminary data.</text>
</comment>
<organism evidence="1">
    <name type="scientific">marine sediment metagenome</name>
    <dbReference type="NCBI Taxonomy" id="412755"/>
    <lineage>
        <taxon>unclassified sequences</taxon>
        <taxon>metagenomes</taxon>
        <taxon>ecological metagenomes</taxon>
    </lineage>
</organism>
<dbReference type="EMBL" id="LAZR01000713">
    <property type="protein sequence ID" value="KKN59867.1"/>
    <property type="molecule type" value="Genomic_DNA"/>
</dbReference>
<name>A0A0F9SC67_9ZZZZ</name>
<proteinExistence type="predicted"/>
<dbReference type="AlphaFoldDB" id="A0A0F9SC67"/>
<protein>
    <submittedName>
        <fullName evidence="1">Uncharacterized protein</fullName>
    </submittedName>
</protein>
<gene>
    <name evidence="1" type="ORF">LCGC14_0537900</name>
</gene>
<sequence length="357" mass="42938">MSSKKFLSNKKTAQQTISISPALKDWLKRYVSVKHRENLDDERYKSISAFYNYILENILILFKKGMTFDDFKRVEDKQIKDFFDKFTFKATIPLYEMVIETNRYTPFSFDFNTRFLLLYLRILRSQSESLTYEDLLIFFEKIRSRFGTNNVSKDMKIELILDKDGGYAKGIFEFIGRYKNLHFENIKFVAAIFGVLGVKVTDFIYSSNNYYCRLDLLATDLLFRKELAKNERLKLLEENVDFVINFNRMLDDNDMYLWMRLAEDNGVIITFKNQNIFNKWVKSVEDHLQKFGKKSDFLLKILQFFNKLHWIRIEYIKDLSFQIEQYIENNKKHKQYLLDYLSKHSEISEVDGVYYLK</sequence>
<evidence type="ECO:0000313" key="1">
    <source>
        <dbReference type="EMBL" id="KKN59867.1"/>
    </source>
</evidence>
<accession>A0A0F9SC67</accession>